<protein>
    <recommendedName>
        <fullName evidence="6">Peptidase S1 domain-containing protein</fullName>
    </recommendedName>
</protein>
<reference evidence="4" key="1">
    <citation type="submission" date="2023-06" db="EMBL/GenBank/DDBJ databases">
        <title>Survivors Of The Sea: Transcriptome response of Skeletonema marinoi to long-term dormancy.</title>
        <authorList>
            <person name="Pinder M.I.M."/>
            <person name="Kourtchenko O."/>
            <person name="Robertson E.K."/>
            <person name="Larsson T."/>
            <person name="Maumus F."/>
            <person name="Osuna-Cruz C.M."/>
            <person name="Vancaester E."/>
            <person name="Stenow R."/>
            <person name="Vandepoele K."/>
            <person name="Ploug H."/>
            <person name="Bruchert V."/>
            <person name="Godhe A."/>
            <person name="Topel M."/>
        </authorList>
    </citation>
    <scope>NUCLEOTIDE SEQUENCE</scope>
    <source>
        <strain evidence="4">R05AC</strain>
    </source>
</reference>
<comment type="caution">
    <text evidence="4">The sequence shown here is derived from an EMBL/GenBank/DDBJ whole genome shotgun (WGS) entry which is preliminary data.</text>
</comment>
<dbReference type="EMBL" id="JATAAI010000022">
    <property type="protein sequence ID" value="KAK1738100.1"/>
    <property type="molecule type" value="Genomic_DNA"/>
</dbReference>
<gene>
    <name evidence="4" type="ORF">QTG54_011394</name>
</gene>
<keyword evidence="5" id="KW-1185">Reference proteome</keyword>
<feature type="region of interest" description="Disordered" evidence="3">
    <location>
        <begin position="399"/>
        <end position="555"/>
    </location>
</feature>
<dbReference type="InterPro" id="IPR009003">
    <property type="entry name" value="Peptidase_S1_PA"/>
</dbReference>
<feature type="region of interest" description="Disordered" evidence="3">
    <location>
        <begin position="64"/>
        <end position="86"/>
    </location>
</feature>
<dbReference type="InterPro" id="IPR043504">
    <property type="entry name" value="Peptidase_S1_PA_chymotrypsin"/>
</dbReference>
<feature type="compositionally biased region" description="Polar residues" evidence="3">
    <location>
        <begin position="477"/>
        <end position="495"/>
    </location>
</feature>
<dbReference type="PANTHER" id="PTHR15462">
    <property type="entry name" value="SERINE PROTEASE"/>
    <property type="match status" value="1"/>
</dbReference>
<evidence type="ECO:0000313" key="4">
    <source>
        <dbReference type="EMBL" id="KAK1738100.1"/>
    </source>
</evidence>
<feature type="region of interest" description="Disordered" evidence="3">
    <location>
        <begin position="1"/>
        <end position="25"/>
    </location>
</feature>
<dbReference type="AlphaFoldDB" id="A0AAD8Y311"/>
<name>A0AAD8Y311_9STRA</name>
<feature type="region of interest" description="Disordered" evidence="3">
    <location>
        <begin position="268"/>
        <end position="298"/>
    </location>
</feature>
<sequence>MSAESNNMNLKKRTENRRRRRRRRLTYTATASAAAVITILSTVSLPQHSAAAVLVTDNTSSAAHQADELTTDHRQRKLTEQRRRMEEQRRRLEEQWTAEAIQNLQTLDYVLDESDSSNNPRYFLRSRDGMLRPPFATHVDEHIVGLDEEDDKEADDESLGGEGEVVHHQKSRLGPTNNNGHLQVWSQYQHWQSGDRNLRGVIVHEDDVDAMPEGLGEINLIYDQDDPEEEDLDGYDLVFIGNGDDSSSLYQQQQRELSLASDFVSSSSANNFVKDDPKGKGKGKPPPKGKGQGQDDLLPFGKKAKLFNQIYPPPGSIIGNIQAFGAQVKDVTEMKDVAIQFKDQRNKRSKWKKVPKSDDLQNWFMKEMSGFPDNQKWKYRMKAKNKSKRKEITSWMDLAINIERVEETPPPTMPPTPNPTPGPSPSPTSPPPSPNPTLPPSPQPSPGPSSPPSPQPTPRPTSPPTPDPTPYPVDYASQWTRHPTRYPSTESPTLQPTSPPSNRPTSPPSNRPTSPPTNNPTNPPTNDPTNPPTPQPTSPPTSPPTPEATEAVQQAPAQLLDRDVRDDPWKYGGQIQYSSGRVLFFFDGNPFVCTGTVIDDGDHPDRTLILTAGHCAFKYDSQGGRFADYALFIPNQDETRGRGTDETCSNDPLGCWTLAFALVDYEWSTRRFPSSVPWDYAIYVIPNVPESHQPGYIYDRQPELSSTLEDVVTRFPIDFTYDQKTAPATHTHGMGYTFNKDPDFRYCAKDLSTKYGISSYENLWLSVCDMSGGSSGGAWMKDTKDDGSGTIISINSWDTPLPLVWQDRTFTLEVVPR</sequence>
<evidence type="ECO:0000313" key="5">
    <source>
        <dbReference type="Proteomes" id="UP001224775"/>
    </source>
</evidence>
<keyword evidence="2" id="KW-0843">Virulence</keyword>
<dbReference type="SUPFAM" id="SSF50494">
    <property type="entry name" value="Trypsin-like serine proteases"/>
    <property type="match status" value="1"/>
</dbReference>
<evidence type="ECO:0000256" key="3">
    <source>
        <dbReference type="SAM" id="MobiDB-lite"/>
    </source>
</evidence>
<dbReference type="PANTHER" id="PTHR15462:SF19">
    <property type="entry name" value="PEPTIDASE S1 DOMAIN-CONTAINING PROTEIN"/>
    <property type="match status" value="1"/>
</dbReference>
<dbReference type="InterPro" id="IPR050966">
    <property type="entry name" value="Glutamyl_endopeptidase"/>
</dbReference>
<accession>A0AAD8Y311</accession>
<feature type="compositionally biased region" description="Basic and acidic residues" evidence="3">
    <location>
        <begin position="65"/>
        <end position="86"/>
    </location>
</feature>
<feature type="compositionally biased region" description="Pro residues" evidence="3">
    <location>
        <begin position="408"/>
        <end position="471"/>
    </location>
</feature>
<evidence type="ECO:0000256" key="2">
    <source>
        <dbReference type="ARBA" id="ARBA00023026"/>
    </source>
</evidence>
<keyword evidence="1" id="KW-0732">Signal</keyword>
<evidence type="ECO:0000256" key="1">
    <source>
        <dbReference type="ARBA" id="ARBA00022729"/>
    </source>
</evidence>
<evidence type="ECO:0008006" key="6">
    <source>
        <dbReference type="Google" id="ProtNLM"/>
    </source>
</evidence>
<dbReference type="Proteomes" id="UP001224775">
    <property type="component" value="Unassembled WGS sequence"/>
</dbReference>
<feature type="compositionally biased region" description="Pro residues" evidence="3">
    <location>
        <begin position="497"/>
        <end position="546"/>
    </location>
</feature>
<proteinExistence type="predicted"/>
<organism evidence="4 5">
    <name type="scientific">Skeletonema marinoi</name>
    <dbReference type="NCBI Taxonomy" id="267567"/>
    <lineage>
        <taxon>Eukaryota</taxon>
        <taxon>Sar</taxon>
        <taxon>Stramenopiles</taxon>
        <taxon>Ochrophyta</taxon>
        <taxon>Bacillariophyta</taxon>
        <taxon>Coscinodiscophyceae</taxon>
        <taxon>Thalassiosirophycidae</taxon>
        <taxon>Thalassiosirales</taxon>
        <taxon>Skeletonemataceae</taxon>
        <taxon>Skeletonema</taxon>
        <taxon>Skeletonema marinoi-dohrnii complex</taxon>
    </lineage>
</organism>
<dbReference type="Gene3D" id="2.40.10.10">
    <property type="entry name" value="Trypsin-like serine proteases"/>
    <property type="match status" value="2"/>
</dbReference>
<feature type="compositionally biased region" description="Basic residues" evidence="3">
    <location>
        <begin position="10"/>
        <end position="25"/>
    </location>
</feature>